<reference evidence="3" key="1">
    <citation type="submission" date="2013-08" db="EMBL/GenBank/DDBJ databases">
        <title>Gene expansion shapes genome architecture in the human pathogen Lichtheimia corymbifera: an evolutionary genomics analysis in the ancient terrestrial Mucorales (Mucoromycotina).</title>
        <authorList>
            <person name="Schwartze V.U."/>
            <person name="Winter S."/>
            <person name="Shelest E."/>
            <person name="Marcet-Houben M."/>
            <person name="Horn F."/>
            <person name="Wehner S."/>
            <person name="Hoffmann K."/>
            <person name="Riege K."/>
            <person name="Sammeth M."/>
            <person name="Nowrousian M."/>
            <person name="Valiante V."/>
            <person name="Linde J."/>
            <person name="Jacobsen I.D."/>
            <person name="Marz M."/>
            <person name="Brakhage A.A."/>
            <person name="Gabaldon T."/>
            <person name="Bocker S."/>
            <person name="Voigt K."/>
        </authorList>
    </citation>
    <scope>NUCLEOTIDE SEQUENCE [LARGE SCALE GENOMIC DNA]</scope>
    <source>
        <strain evidence="3">FSU 9682</strain>
    </source>
</reference>
<feature type="transmembrane region" description="Helical" evidence="2">
    <location>
        <begin position="160"/>
        <end position="182"/>
    </location>
</feature>
<organism evidence="3 4">
    <name type="scientific">Lichtheimia corymbifera JMRC:FSU:9682</name>
    <dbReference type="NCBI Taxonomy" id="1263082"/>
    <lineage>
        <taxon>Eukaryota</taxon>
        <taxon>Fungi</taxon>
        <taxon>Fungi incertae sedis</taxon>
        <taxon>Mucoromycota</taxon>
        <taxon>Mucoromycotina</taxon>
        <taxon>Mucoromycetes</taxon>
        <taxon>Mucorales</taxon>
        <taxon>Lichtheimiaceae</taxon>
        <taxon>Lichtheimia</taxon>
    </lineage>
</organism>
<evidence type="ECO:0000313" key="4">
    <source>
        <dbReference type="Proteomes" id="UP000027586"/>
    </source>
</evidence>
<dbReference type="OrthoDB" id="2384193at2759"/>
<name>A0A068S3M3_9FUNG</name>
<keyword evidence="2" id="KW-0472">Membrane</keyword>
<evidence type="ECO:0000313" key="3">
    <source>
        <dbReference type="EMBL" id="CDH56968.1"/>
    </source>
</evidence>
<dbReference type="STRING" id="1263082.A0A068S3M3"/>
<feature type="transmembrane region" description="Helical" evidence="2">
    <location>
        <begin position="48"/>
        <end position="70"/>
    </location>
</feature>
<feature type="transmembrane region" description="Helical" evidence="2">
    <location>
        <begin position="90"/>
        <end position="109"/>
    </location>
</feature>
<dbReference type="AlphaFoldDB" id="A0A068S3M3"/>
<feature type="compositionally biased region" description="Polar residues" evidence="1">
    <location>
        <begin position="285"/>
        <end position="294"/>
    </location>
</feature>
<evidence type="ECO:0000256" key="1">
    <source>
        <dbReference type="SAM" id="MobiDB-lite"/>
    </source>
</evidence>
<keyword evidence="4" id="KW-1185">Reference proteome</keyword>
<dbReference type="VEuPathDB" id="FungiDB:LCOR_07966.1"/>
<feature type="transmembrane region" description="Helical" evidence="2">
    <location>
        <begin position="121"/>
        <end position="140"/>
    </location>
</feature>
<sequence>MMVLQASWDIISTWIKYREGFMPLPNGDIITKPFAYWDEYHQNFIQPIDYVQCISFALQTGVFFLLQCFWHYLSNSVARRSFMGSWEFRFYILWAVCSMAMFPILQWRFNEDQYKSEAVPQLAYGLEVLITAVLGVRSHFRFTRILNATRERKIVHRLEYFRDMNVMLTIILFIYGTCLVILCVDGLTAEKPINSHKFGTDLLIVNCNICIIFLWIAFISIFHPRRTYTKDATSQLATDEEEMVSRNGRVTKFVMQNATKRYNDNSQEPAGTASEYRMPSYYINPESNPPQSSVHDPMPEHHYRA</sequence>
<feature type="region of interest" description="Disordered" evidence="1">
    <location>
        <begin position="261"/>
        <end position="305"/>
    </location>
</feature>
<keyword evidence="2" id="KW-1133">Transmembrane helix</keyword>
<evidence type="ECO:0000256" key="2">
    <source>
        <dbReference type="SAM" id="Phobius"/>
    </source>
</evidence>
<dbReference type="Proteomes" id="UP000027586">
    <property type="component" value="Unassembled WGS sequence"/>
</dbReference>
<keyword evidence="2" id="KW-0812">Transmembrane</keyword>
<proteinExistence type="predicted"/>
<feature type="transmembrane region" description="Helical" evidence="2">
    <location>
        <begin position="202"/>
        <end position="222"/>
    </location>
</feature>
<gene>
    <name evidence="3" type="ORF">LCOR_07966.1</name>
</gene>
<dbReference type="EMBL" id="CBTN010000042">
    <property type="protein sequence ID" value="CDH56968.1"/>
    <property type="molecule type" value="Genomic_DNA"/>
</dbReference>
<comment type="caution">
    <text evidence="3">The sequence shown here is derived from an EMBL/GenBank/DDBJ whole genome shotgun (WGS) entry which is preliminary data.</text>
</comment>
<protein>
    <submittedName>
        <fullName evidence="3">Uncharacterized protein</fullName>
    </submittedName>
</protein>
<accession>A0A068S3M3</accession>